<evidence type="ECO:0000313" key="2">
    <source>
        <dbReference type="EMBL" id="WTS18336.1"/>
    </source>
</evidence>
<feature type="region of interest" description="Disordered" evidence="1">
    <location>
        <begin position="266"/>
        <end position="293"/>
    </location>
</feature>
<proteinExistence type="predicted"/>
<dbReference type="AlphaFoldDB" id="A0AAU1UM61"/>
<name>A0AAU1UM61_9ACTN</name>
<evidence type="ECO:0000256" key="1">
    <source>
        <dbReference type="SAM" id="MobiDB-lite"/>
    </source>
</evidence>
<dbReference type="EMBL" id="CP108195">
    <property type="protein sequence ID" value="WTS18336.1"/>
    <property type="molecule type" value="Genomic_DNA"/>
</dbReference>
<feature type="compositionally biased region" description="Basic and acidic residues" evidence="1">
    <location>
        <begin position="217"/>
        <end position="244"/>
    </location>
</feature>
<accession>A0AAU1UM61</accession>
<sequence length="293" mass="31788">MEFLQGLRGTVDEFDDRPGFGADFTAGKDVPVLVGDAFEVAAGDAVADGAVRALLAAAAAAFQMEDFLRTHPREVADGQDRCRHQMAGEPLGFGEVDGLRPRLAVDPAGYLYWQRRPVCHSEAAEARRQLQQARLDLASGDAQLPGEEGDIDQRAIFRSTSTGVLREVPSMTTDVRRERAAAYLQLLQVGAYELEPVLGHGVRGADVRLEPAPGPVRVDDVRREVEDGPQRPDQERRHGGRVDDDLPVLAAFPAEVLAEEVDEGRARVLPGRHHQPVLGQQVGRVGPHPGQGK</sequence>
<organism evidence="2">
    <name type="scientific">Streptomyces sp. NBC_00119</name>
    <dbReference type="NCBI Taxonomy" id="2975659"/>
    <lineage>
        <taxon>Bacteria</taxon>
        <taxon>Bacillati</taxon>
        <taxon>Actinomycetota</taxon>
        <taxon>Actinomycetes</taxon>
        <taxon>Kitasatosporales</taxon>
        <taxon>Streptomycetaceae</taxon>
        <taxon>Streptomyces</taxon>
    </lineage>
</organism>
<gene>
    <name evidence="2" type="ORF">OHU69_49705</name>
</gene>
<reference evidence="2" key="1">
    <citation type="submission" date="2022-10" db="EMBL/GenBank/DDBJ databases">
        <title>The complete genomes of actinobacterial strains from the NBC collection.</title>
        <authorList>
            <person name="Joergensen T.S."/>
            <person name="Alvarez Arevalo M."/>
            <person name="Sterndorff E.B."/>
            <person name="Faurdal D."/>
            <person name="Vuksanovic O."/>
            <person name="Mourched A.-S."/>
            <person name="Charusanti P."/>
            <person name="Shaw S."/>
            <person name="Blin K."/>
            <person name="Weber T."/>
        </authorList>
    </citation>
    <scope>NUCLEOTIDE SEQUENCE</scope>
    <source>
        <strain evidence="2">NBC_00119</strain>
    </source>
</reference>
<protein>
    <submittedName>
        <fullName evidence="2">Uncharacterized protein</fullName>
    </submittedName>
</protein>
<feature type="region of interest" description="Disordered" evidence="1">
    <location>
        <begin position="209"/>
        <end position="245"/>
    </location>
</feature>